<name>A0A2H0NAS1_9BACT</name>
<dbReference type="AlphaFoldDB" id="A0A2H0NAS1"/>
<feature type="transmembrane region" description="Helical" evidence="1">
    <location>
        <begin position="39"/>
        <end position="58"/>
    </location>
</feature>
<accession>A0A2H0NAS1</accession>
<dbReference type="InterPro" id="IPR025333">
    <property type="entry name" value="DUF4239"/>
</dbReference>
<feature type="transmembrane region" description="Helical" evidence="1">
    <location>
        <begin position="7"/>
        <end position="27"/>
    </location>
</feature>
<keyword evidence="1" id="KW-0812">Transmembrane</keyword>
<evidence type="ECO:0008006" key="4">
    <source>
        <dbReference type="Google" id="ProtNLM"/>
    </source>
</evidence>
<evidence type="ECO:0000313" key="2">
    <source>
        <dbReference type="EMBL" id="PIR05977.1"/>
    </source>
</evidence>
<gene>
    <name evidence="2" type="ORF">COV54_03575</name>
</gene>
<keyword evidence="1" id="KW-1133">Transmembrane helix</keyword>
<feature type="transmembrane region" description="Helical" evidence="1">
    <location>
        <begin position="175"/>
        <end position="194"/>
    </location>
</feature>
<dbReference type="Proteomes" id="UP000228867">
    <property type="component" value="Unassembled WGS sequence"/>
</dbReference>
<dbReference type="EMBL" id="PCWR01000072">
    <property type="protein sequence ID" value="PIR05977.1"/>
    <property type="molecule type" value="Genomic_DNA"/>
</dbReference>
<feature type="transmembrane region" description="Helical" evidence="1">
    <location>
        <begin position="200"/>
        <end position="220"/>
    </location>
</feature>
<sequence length="256" mass="29982">MNIFQKIIIFIIGFSGVFYFVRTSDYYNSKILLADLGGIPWLYSTIGVIFSIIAAFAIQKEWDNWNNLVEAVKNEVDSLEELWIWAERLPENIGKKIKELIIEYIKVVINEGWQKSERGERSEAAERTILSLRYTFLDVSQSNSQLLRGSSLPLAGLLRCRKRRLHFSARYMPNILRYTLVFSMCLLIFLSLLVGIKNIWLDYIFTLSIAMLVYIIYTVVIDLNYPLRPGGWHLTTKDYKELLKRTEKFASRHYEN</sequence>
<evidence type="ECO:0000313" key="3">
    <source>
        <dbReference type="Proteomes" id="UP000228867"/>
    </source>
</evidence>
<keyword evidence="1" id="KW-0472">Membrane</keyword>
<dbReference type="Pfam" id="PF14023">
    <property type="entry name" value="Bestrophin-like"/>
    <property type="match status" value="1"/>
</dbReference>
<comment type="caution">
    <text evidence="2">The sequence shown here is derived from an EMBL/GenBank/DDBJ whole genome shotgun (WGS) entry which is preliminary data.</text>
</comment>
<proteinExistence type="predicted"/>
<reference evidence="2 3" key="1">
    <citation type="submission" date="2017-09" db="EMBL/GenBank/DDBJ databases">
        <title>Depth-based differentiation of microbial function through sediment-hosted aquifers and enrichment of novel symbionts in the deep terrestrial subsurface.</title>
        <authorList>
            <person name="Probst A.J."/>
            <person name="Ladd B."/>
            <person name="Jarett J.K."/>
            <person name="Geller-Mcgrath D.E."/>
            <person name="Sieber C.M."/>
            <person name="Emerson J.B."/>
            <person name="Anantharaman K."/>
            <person name="Thomas B.C."/>
            <person name="Malmstrom R."/>
            <person name="Stieglmeier M."/>
            <person name="Klingl A."/>
            <person name="Woyke T."/>
            <person name="Ryan C.M."/>
            <person name="Banfield J.F."/>
        </authorList>
    </citation>
    <scope>NUCLEOTIDE SEQUENCE [LARGE SCALE GENOMIC DNA]</scope>
    <source>
        <strain evidence="2">CG11_big_fil_rev_8_21_14_0_20_38_23</strain>
    </source>
</reference>
<evidence type="ECO:0000256" key="1">
    <source>
        <dbReference type="SAM" id="Phobius"/>
    </source>
</evidence>
<organism evidence="2 3">
    <name type="scientific">Candidatus Jorgensenbacteria bacterium CG11_big_fil_rev_8_21_14_0_20_38_23</name>
    <dbReference type="NCBI Taxonomy" id="1974594"/>
    <lineage>
        <taxon>Bacteria</taxon>
        <taxon>Candidatus Joergenseniibacteriota</taxon>
    </lineage>
</organism>
<protein>
    <recommendedName>
        <fullName evidence="4">DUF4239 domain-containing protein</fullName>
    </recommendedName>
</protein>